<comment type="caution">
    <text evidence="1">The sequence shown here is derived from an EMBL/GenBank/DDBJ whole genome shotgun (WGS) entry which is preliminary data.</text>
</comment>
<evidence type="ECO:0000313" key="1">
    <source>
        <dbReference type="EMBL" id="RGQ39575.1"/>
    </source>
</evidence>
<reference evidence="1 2" key="1">
    <citation type="submission" date="2018-08" db="EMBL/GenBank/DDBJ databases">
        <title>A genome reference for cultivated species of the human gut microbiota.</title>
        <authorList>
            <person name="Zou Y."/>
            <person name="Xue W."/>
            <person name="Luo G."/>
        </authorList>
    </citation>
    <scope>NUCLEOTIDE SEQUENCE [LARGE SCALE GENOMIC DNA]</scope>
    <source>
        <strain evidence="1 2">AF28-26</strain>
    </source>
</reference>
<name>A0A412AWH5_9FIRM</name>
<dbReference type="AlphaFoldDB" id="A0A412AWH5"/>
<proteinExistence type="predicted"/>
<evidence type="ECO:0000313" key="2">
    <source>
        <dbReference type="Proteomes" id="UP000284751"/>
    </source>
</evidence>
<gene>
    <name evidence="1" type="ORF">DWY99_08690</name>
</gene>
<protein>
    <submittedName>
        <fullName evidence="1">Uncharacterized protein</fullName>
    </submittedName>
</protein>
<accession>A0A412AWH5</accession>
<sequence>MKCVEHKVIEYLCDDCGEPLGNHEGNPYISDGENNYCYDCALKHRLIDADEWLFAHGISIYDHAVYKNGEIIAYQKWGKSFRRDVVKMFDEQGNRI</sequence>
<organism evidence="1 2">
    <name type="scientific">[Clostridium] leptum</name>
    <dbReference type="NCBI Taxonomy" id="1535"/>
    <lineage>
        <taxon>Bacteria</taxon>
        <taxon>Bacillati</taxon>
        <taxon>Bacillota</taxon>
        <taxon>Clostridia</taxon>
        <taxon>Eubacteriales</taxon>
        <taxon>Oscillospiraceae</taxon>
        <taxon>Oscillospiraceae incertae sedis</taxon>
    </lineage>
</organism>
<dbReference type="Proteomes" id="UP000284751">
    <property type="component" value="Unassembled WGS sequence"/>
</dbReference>
<dbReference type="EMBL" id="QRTC01000032">
    <property type="protein sequence ID" value="RGQ39575.1"/>
    <property type="molecule type" value="Genomic_DNA"/>
</dbReference>